<dbReference type="Pfam" id="PF05506">
    <property type="entry name" value="PLipase_C_C"/>
    <property type="match status" value="2"/>
</dbReference>
<proteinExistence type="inferred from homology"/>
<keyword evidence="3" id="KW-0378">Hydrolase</keyword>
<feature type="domain" description="Bacterial phospholipase C C-terminal" evidence="5">
    <location>
        <begin position="527"/>
        <end position="616"/>
    </location>
</feature>
<dbReference type="EMBL" id="CP013232">
    <property type="protein sequence ID" value="AMO93640.1"/>
    <property type="molecule type" value="Genomic_DNA"/>
</dbReference>
<reference evidence="6 7" key="1">
    <citation type="submission" date="2015-11" db="EMBL/GenBank/DDBJ databases">
        <title>Exploring the genomic traits of fungus-feeding bacterial genus Collimonas.</title>
        <authorList>
            <person name="Song C."/>
            <person name="Schmidt R."/>
            <person name="de Jager V."/>
            <person name="Krzyzanowska D."/>
            <person name="Jongedijk E."/>
            <person name="Cankar K."/>
            <person name="Beekwilder J."/>
            <person name="van Veen A."/>
            <person name="de Boer W."/>
            <person name="van Veen J.A."/>
            <person name="Garbeva P."/>
        </authorList>
    </citation>
    <scope>NUCLEOTIDE SEQUENCE [LARGE SCALE GENOMIC DNA]</scope>
    <source>
        <strain evidence="6 7">Ter6</strain>
    </source>
</reference>
<organism evidence="6">
    <name type="scientific">Collimonas fungivorans</name>
    <dbReference type="NCBI Taxonomy" id="158899"/>
    <lineage>
        <taxon>Bacteria</taxon>
        <taxon>Pseudomonadati</taxon>
        <taxon>Pseudomonadota</taxon>
        <taxon>Betaproteobacteria</taxon>
        <taxon>Burkholderiales</taxon>
        <taxon>Oxalobacteraceae</taxon>
        <taxon>Collimonas</taxon>
    </lineage>
</organism>
<dbReference type="AlphaFoldDB" id="A0A127P758"/>
<dbReference type="PATRIC" id="fig|158899.10.peg.936"/>
<feature type="compositionally biased region" description="Pro residues" evidence="4">
    <location>
        <begin position="504"/>
        <end position="515"/>
    </location>
</feature>
<dbReference type="InterPro" id="IPR006311">
    <property type="entry name" value="TAT_signal"/>
</dbReference>
<evidence type="ECO:0000313" key="7">
    <source>
        <dbReference type="Proteomes" id="UP000072421"/>
    </source>
</evidence>
<evidence type="ECO:0000259" key="5">
    <source>
        <dbReference type="Pfam" id="PF05506"/>
    </source>
</evidence>
<evidence type="ECO:0000256" key="1">
    <source>
        <dbReference type="ARBA" id="ARBA00009717"/>
    </source>
</evidence>
<dbReference type="InterPro" id="IPR017767">
    <property type="entry name" value="PC-PLC"/>
</dbReference>
<dbReference type="PROSITE" id="PS51318">
    <property type="entry name" value="TAT"/>
    <property type="match status" value="1"/>
</dbReference>
<dbReference type="InterPro" id="IPR008475">
    <property type="entry name" value="PLipase_C_C"/>
</dbReference>
<dbReference type="OrthoDB" id="980947at2"/>
<sequence>MLKKNSSRRQFLSDTLKLVGASATVSLLPESILRAQSIAAASTTGTIQDVKHVVILMQENRSFDHYLGSAAGVRGFGDPRPVVLPTTGYPVWYQPSLFSYVLPFRPASSSTNGDTYYAGLNHDWSGGHSAWNLGRYDNWIPAKSSATMTYFTNQDIPYYYSLAQAFTVCDGYHCSQLGPTNPNRLYFFSGCCGNVAGASPQIDNNATPNANWTTLPERLNQAGITWKVYQDKGQGLDANSGFGEYKTATTSDLWWNGNYGDNTLLNFKQYQNLASTSALTPAFNGTQIDARGSGQPYDTRLFQQLKDDVTNDTLPQVSWIAAPYAYTEHPSWASSGGEWYVSNILNALTSNPAVWASTVFFITYDENDGFFDHMSPPVPPTPGNGKSNVSTAAEFYNSSNTQSASDGSKQGDQQIGLGVRVPMFVISPWSKGGRVNSEVFDHTSIIRFIEARFNSASSPLKETNITAWRRAVCGDLTSAFDFSAPPQTGSTTTVADSKMDPNGPTVPSPQPPSPQKLPTISASRRTACRLPYAFLAKGSADRTAKAMALTFTNTGRAGLNLQVRTGNNTSVAPRHYTLAPGNALAQVLQDSLAVSADGSYDLSVYGPNGFLQEFRGSIGSSGTSGSLAEIQLGYDVQNGNVRITLDNSKSSRVSVFQLTDNAYKKNAFVSVNVAAGATQDVAWLGDAGWYDVGIRVADDANYLRRVAGCVQLQTGALLTDSAIGNTTQFVPSFSVQGTTSATLRFDYVAPPWQHSPKNWIGVFKRGVKPSSASWLAWVYAPKSVGSVMLASRSGNAVLASGQYDLWYLFDDGYGALSGPVALNL</sequence>
<dbReference type="GO" id="GO:0034480">
    <property type="term" value="F:phosphatidylcholine phospholipase C activity"/>
    <property type="evidence" value="ECO:0007669"/>
    <property type="project" value="UniProtKB-EC"/>
</dbReference>
<dbReference type="InterPro" id="IPR017850">
    <property type="entry name" value="Alkaline_phosphatase_core_sf"/>
</dbReference>
<dbReference type="Proteomes" id="UP000072421">
    <property type="component" value="Chromosome"/>
</dbReference>
<evidence type="ECO:0000256" key="2">
    <source>
        <dbReference type="ARBA" id="ARBA00012018"/>
    </source>
</evidence>
<evidence type="ECO:0000256" key="4">
    <source>
        <dbReference type="SAM" id="MobiDB-lite"/>
    </source>
</evidence>
<dbReference type="Gene3D" id="3.40.720.10">
    <property type="entry name" value="Alkaline Phosphatase, subunit A"/>
    <property type="match status" value="1"/>
</dbReference>
<dbReference type="CDD" id="cd16014">
    <property type="entry name" value="PLC"/>
    <property type="match status" value="1"/>
</dbReference>
<dbReference type="InterPro" id="IPR007312">
    <property type="entry name" value="Phosphoesterase"/>
</dbReference>
<feature type="domain" description="Bacterial phospholipase C C-terminal" evidence="5">
    <location>
        <begin position="629"/>
        <end position="708"/>
    </location>
</feature>
<gene>
    <name evidence="6" type="ORF">CFter6_0917</name>
</gene>
<dbReference type="PANTHER" id="PTHR31956:SF1">
    <property type="entry name" value="NON-SPECIFIC PHOSPHOLIPASE C1"/>
    <property type="match status" value="1"/>
</dbReference>
<comment type="similarity">
    <text evidence="1">Belongs to the bacterial phospholipase C family.</text>
</comment>
<dbReference type="GO" id="GO:0016042">
    <property type="term" value="P:lipid catabolic process"/>
    <property type="evidence" value="ECO:0007669"/>
    <property type="project" value="InterPro"/>
</dbReference>
<dbReference type="PANTHER" id="PTHR31956">
    <property type="entry name" value="NON-SPECIFIC PHOSPHOLIPASE C4-RELATED"/>
    <property type="match status" value="1"/>
</dbReference>
<evidence type="ECO:0000256" key="3">
    <source>
        <dbReference type="ARBA" id="ARBA00022801"/>
    </source>
</evidence>
<evidence type="ECO:0000313" key="6">
    <source>
        <dbReference type="EMBL" id="AMO93640.1"/>
    </source>
</evidence>
<feature type="compositionally biased region" description="Polar residues" evidence="4">
    <location>
        <begin position="485"/>
        <end position="495"/>
    </location>
</feature>
<dbReference type="RefSeq" id="WP_061538880.1">
    <property type="nucleotide sequence ID" value="NZ_CP013232.1"/>
</dbReference>
<accession>A0A127P758</accession>
<dbReference type="Pfam" id="PF04185">
    <property type="entry name" value="Phosphoesterase"/>
    <property type="match status" value="1"/>
</dbReference>
<feature type="region of interest" description="Disordered" evidence="4">
    <location>
        <begin position="484"/>
        <end position="519"/>
    </location>
</feature>
<dbReference type="EC" id="3.1.4.3" evidence="2"/>
<name>A0A127P758_9BURK</name>
<dbReference type="NCBIfam" id="TIGR03396">
    <property type="entry name" value="PC_PLC"/>
    <property type="match status" value="1"/>
</dbReference>
<protein>
    <recommendedName>
        <fullName evidence="2">phospholipase C</fullName>
        <ecNumber evidence="2">3.1.4.3</ecNumber>
    </recommendedName>
</protein>
<dbReference type="SUPFAM" id="SSF53649">
    <property type="entry name" value="Alkaline phosphatase-like"/>
    <property type="match status" value="1"/>
</dbReference>